<reference evidence="2" key="1">
    <citation type="submission" date="2020-07" db="EMBL/GenBank/DDBJ databases">
        <title>Multicomponent nature underlies the extraordinary mechanical properties of spider dragline silk.</title>
        <authorList>
            <person name="Kono N."/>
            <person name="Nakamura H."/>
            <person name="Mori M."/>
            <person name="Yoshida Y."/>
            <person name="Ohtoshi R."/>
            <person name="Malay A.D."/>
            <person name="Moran D.A.P."/>
            <person name="Tomita M."/>
            <person name="Numata K."/>
            <person name="Arakawa K."/>
        </authorList>
    </citation>
    <scope>NUCLEOTIDE SEQUENCE</scope>
</reference>
<evidence type="ECO:0000313" key="2">
    <source>
        <dbReference type="EMBL" id="GFQ95440.1"/>
    </source>
</evidence>
<evidence type="ECO:0000256" key="1">
    <source>
        <dbReference type="SAM" id="Phobius"/>
    </source>
</evidence>
<dbReference type="Proteomes" id="UP000887116">
    <property type="component" value="Unassembled WGS sequence"/>
</dbReference>
<keyword evidence="3" id="KW-1185">Reference proteome</keyword>
<dbReference type="EMBL" id="BMAO01034273">
    <property type="protein sequence ID" value="GFQ95440.1"/>
    <property type="molecule type" value="Genomic_DNA"/>
</dbReference>
<accession>A0A8X6G2V3</accession>
<evidence type="ECO:0000313" key="3">
    <source>
        <dbReference type="Proteomes" id="UP000887116"/>
    </source>
</evidence>
<sequence length="86" mass="10524">MRKKREMHRKEERERWSNPLPTPAEWTACDLQEFVFCLPKEVFPQTTPLMEHREMQEGKRRILIVFFISHPPLVMSALYMFLFLWS</sequence>
<name>A0A8X6G2V3_TRICU</name>
<organism evidence="2 3">
    <name type="scientific">Trichonephila clavata</name>
    <name type="common">Joro spider</name>
    <name type="synonym">Nephila clavata</name>
    <dbReference type="NCBI Taxonomy" id="2740835"/>
    <lineage>
        <taxon>Eukaryota</taxon>
        <taxon>Metazoa</taxon>
        <taxon>Ecdysozoa</taxon>
        <taxon>Arthropoda</taxon>
        <taxon>Chelicerata</taxon>
        <taxon>Arachnida</taxon>
        <taxon>Araneae</taxon>
        <taxon>Araneomorphae</taxon>
        <taxon>Entelegynae</taxon>
        <taxon>Araneoidea</taxon>
        <taxon>Nephilidae</taxon>
        <taxon>Trichonephila</taxon>
    </lineage>
</organism>
<proteinExistence type="predicted"/>
<feature type="transmembrane region" description="Helical" evidence="1">
    <location>
        <begin position="62"/>
        <end position="85"/>
    </location>
</feature>
<protein>
    <submittedName>
        <fullName evidence="2">Uncharacterized protein</fullName>
    </submittedName>
</protein>
<keyword evidence="1" id="KW-1133">Transmembrane helix</keyword>
<gene>
    <name evidence="2" type="ORF">TNCT_289731</name>
</gene>
<dbReference type="AlphaFoldDB" id="A0A8X6G2V3"/>
<comment type="caution">
    <text evidence="2">The sequence shown here is derived from an EMBL/GenBank/DDBJ whole genome shotgun (WGS) entry which is preliminary data.</text>
</comment>
<keyword evidence="1" id="KW-0812">Transmembrane</keyword>
<keyword evidence="1" id="KW-0472">Membrane</keyword>